<dbReference type="OrthoDB" id="9775392at2"/>
<dbReference type="Pfam" id="PF03466">
    <property type="entry name" value="LysR_substrate"/>
    <property type="match status" value="1"/>
</dbReference>
<keyword evidence="7" id="KW-1185">Reference proteome</keyword>
<evidence type="ECO:0000256" key="1">
    <source>
        <dbReference type="ARBA" id="ARBA00009437"/>
    </source>
</evidence>
<dbReference type="GO" id="GO:0003677">
    <property type="term" value="F:DNA binding"/>
    <property type="evidence" value="ECO:0007669"/>
    <property type="project" value="UniProtKB-KW"/>
</dbReference>
<dbReference type="InterPro" id="IPR036388">
    <property type="entry name" value="WH-like_DNA-bd_sf"/>
</dbReference>
<dbReference type="CDD" id="cd05466">
    <property type="entry name" value="PBP2_LTTR_substrate"/>
    <property type="match status" value="1"/>
</dbReference>
<comment type="caution">
    <text evidence="6">The sequence shown here is derived from an EMBL/GenBank/DDBJ whole genome shotgun (WGS) entry which is preliminary data.</text>
</comment>
<reference evidence="6 7" key="1">
    <citation type="journal article" date="2013" name="Genome Announc.">
        <title>Draft Genome Sequence of an Alphaproteobacterium, Caenispirillum salinarum AK4(T), Isolated from a Solar Saltern.</title>
        <authorList>
            <person name="Khatri I."/>
            <person name="Singh A."/>
            <person name="Korpole S."/>
            <person name="Pinnaka A.K."/>
            <person name="Subramanian S."/>
        </authorList>
    </citation>
    <scope>NUCLEOTIDE SEQUENCE [LARGE SCALE GENOMIC DNA]</scope>
    <source>
        <strain evidence="6 7">AK4</strain>
    </source>
</reference>
<evidence type="ECO:0000256" key="2">
    <source>
        <dbReference type="ARBA" id="ARBA00023015"/>
    </source>
</evidence>
<dbReference type="AlphaFoldDB" id="K9HWW5"/>
<dbReference type="eggNOG" id="COG0583">
    <property type="taxonomic scope" value="Bacteria"/>
</dbReference>
<evidence type="ECO:0000256" key="3">
    <source>
        <dbReference type="ARBA" id="ARBA00023125"/>
    </source>
</evidence>
<dbReference type="GO" id="GO:0003700">
    <property type="term" value="F:DNA-binding transcription factor activity"/>
    <property type="evidence" value="ECO:0007669"/>
    <property type="project" value="InterPro"/>
</dbReference>
<dbReference type="RefSeq" id="WP_009539124.1">
    <property type="nucleotide sequence ID" value="NZ_ANHY01000003.1"/>
</dbReference>
<evidence type="ECO:0000313" key="6">
    <source>
        <dbReference type="EMBL" id="EKV32636.1"/>
    </source>
</evidence>
<accession>K9HWW5</accession>
<keyword evidence="2" id="KW-0805">Transcription regulation</keyword>
<dbReference type="STRING" id="1238182.C882_2715"/>
<dbReference type="Proteomes" id="UP000009881">
    <property type="component" value="Unassembled WGS sequence"/>
</dbReference>
<dbReference type="GO" id="GO:0005829">
    <property type="term" value="C:cytosol"/>
    <property type="evidence" value="ECO:0007669"/>
    <property type="project" value="TreeGrafter"/>
</dbReference>
<dbReference type="PANTHER" id="PTHR30419">
    <property type="entry name" value="HTH-TYPE TRANSCRIPTIONAL REGULATOR YBHD"/>
    <property type="match status" value="1"/>
</dbReference>
<evidence type="ECO:0000259" key="5">
    <source>
        <dbReference type="PROSITE" id="PS50931"/>
    </source>
</evidence>
<organism evidence="6 7">
    <name type="scientific">Caenispirillum salinarum AK4</name>
    <dbReference type="NCBI Taxonomy" id="1238182"/>
    <lineage>
        <taxon>Bacteria</taxon>
        <taxon>Pseudomonadati</taxon>
        <taxon>Pseudomonadota</taxon>
        <taxon>Alphaproteobacteria</taxon>
        <taxon>Rhodospirillales</taxon>
        <taxon>Novispirillaceae</taxon>
        <taxon>Caenispirillum</taxon>
    </lineage>
</organism>
<sequence length="307" mass="32834">MSLRRYLYLRALARERHFGRAAAACHVSQPTLSNAIRQLEADLGVPIVERGQTFQGFTPEGLTVLDHARRILALQEALEQDLAQRQGGLMAPLRLGAIPTALPVVAHLVEAFSARHPAAPVRVLSLSSRAIERGLAAFELDAAITYLENEPLADVRMVPLYSERYHLLGRRAVLGEAVVGRGQATWAEAAAHPLCLLTPDMQNRRIVDAAFRMADRSVAPALETNSVINLLTNARLGPYASVVPGPLLTVLPADESVVALPLVAPDVAQVVGLVHPDRDPAPPVARALARAVAEAGVPRAIARALAA</sequence>
<feature type="domain" description="HTH lysR-type" evidence="5">
    <location>
        <begin position="1"/>
        <end position="58"/>
    </location>
</feature>
<dbReference type="PROSITE" id="PS50931">
    <property type="entry name" value="HTH_LYSR"/>
    <property type="match status" value="1"/>
</dbReference>
<keyword evidence="6" id="KW-0575">Peroxidase</keyword>
<keyword evidence="4" id="KW-0804">Transcription</keyword>
<dbReference type="InterPro" id="IPR005119">
    <property type="entry name" value="LysR_subst-bd"/>
</dbReference>
<keyword evidence="6" id="KW-0560">Oxidoreductase</keyword>
<dbReference type="SUPFAM" id="SSF46785">
    <property type="entry name" value="Winged helix' DNA-binding domain"/>
    <property type="match status" value="1"/>
</dbReference>
<dbReference type="Pfam" id="PF00126">
    <property type="entry name" value="HTH_1"/>
    <property type="match status" value="1"/>
</dbReference>
<dbReference type="FunFam" id="1.10.10.10:FF:000001">
    <property type="entry name" value="LysR family transcriptional regulator"/>
    <property type="match status" value="1"/>
</dbReference>
<keyword evidence="3" id="KW-0238">DNA-binding</keyword>
<dbReference type="PANTHER" id="PTHR30419:SF31">
    <property type="entry name" value="BLR3139 PROTEIN"/>
    <property type="match status" value="1"/>
</dbReference>
<dbReference type="InterPro" id="IPR000847">
    <property type="entry name" value="LysR_HTH_N"/>
</dbReference>
<dbReference type="EMBL" id="ANHY01000003">
    <property type="protein sequence ID" value="EKV32636.1"/>
    <property type="molecule type" value="Genomic_DNA"/>
</dbReference>
<protein>
    <submittedName>
        <fullName evidence="6">Hydrogen peroxidase</fullName>
    </submittedName>
</protein>
<gene>
    <name evidence="6" type="ORF">C882_2715</name>
</gene>
<dbReference type="InterPro" id="IPR036390">
    <property type="entry name" value="WH_DNA-bd_sf"/>
</dbReference>
<dbReference type="Gene3D" id="3.40.190.290">
    <property type="match status" value="1"/>
</dbReference>
<dbReference type="PRINTS" id="PR00039">
    <property type="entry name" value="HTHLYSR"/>
</dbReference>
<dbReference type="SUPFAM" id="SSF53850">
    <property type="entry name" value="Periplasmic binding protein-like II"/>
    <property type="match status" value="1"/>
</dbReference>
<comment type="similarity">
    <text evidence="1">Belongs to the LysR transcriptional regulatory family.</text>
</comment>
<evidence type="ECO:0000256" key="4">
    <source>
        <dbReference type="ARBA" id="ARBA00023163"/>
    </source>
</evidence>
<name>K9HWW5_9PROT</name>
<evidence type="ECO:0000313" key="7">
    <source>
        <dbReference type="Proteomes" id="UP000009881"/>
    </source>
</evidence>
<dbReference type="PATRIC" id="fig|1238182.3.peg.675"/>
<dbReference type="Gene3D" id="1.10.10.10">
    <property type="entry name" value="Winged helix-like DNA-binding domain superfamily/Winged helix DNA-binding domain"/>
    <property type="match status" value="1"/>
</dbReference>
<proteinExistence type="inferred from homology"/>
<dbReference type="InterPro" id="IPR050950">
    <property type="entry name" value="HTH-type_LysR_regulators"/>
</dbReference>
<dbReference type="GO" id="GO:0004601">
    <property type="term" value="F:peroxidase activity"/>
    <property type="evidence" value="ECO:0007669"/>
    <property type="project" value="UniProtKB-KW"/>
</dbReference>